<organism evidence="3 4">
    <name type="scientific">Anaeramoeba ignava</name>
    <name type="common">Anaerobic marine amoeba</name>
    <dbReference type="NCBI Taxonomy" id="1746090"/>
    <lineage>
        <taxon>Eukaryota</taxon>
        <taxon>Metamonada</taxon>
        <taxon>Anaeramoebidae</taxon>
        <taxon>Anaeramoeba</taxon>
    </lineage>
</organism>
<proteinExistence type="predicted"/>
<dbReference type="SMART" id="SM00176">
    <property type="entry name" value="RAN"/>
    <property type="match status" value="1"/>
</dbReference>
<dbReference type="InterPro" id="IPR050227">
    <property type="entry name" value="Rab"/>
</dbReference>
<keyword evidence="4" id="KW-1185">Reference proteome</keyword>
<accession>A0A9Q0LPZ5</accession>
<dbReference type="InterPro" id="IPR001806">
    <property type="entry name" value="Small_GTPase"/>
</dbReference>
<dbReference type="NCBIfam" id="TIGR00231">
    <property type="entry name" value="small_GTP"/>
    <property type="match status" value="1"/>
</dbReference>
<reference evidence="3" key="1">
    <citation type="submission" date="2022-10" db="EMBL/GenBank/DDBJ databases">
        <title>Novel sulphate-reducing endosymbionts in the free-living metamonad Anaeramoeba.</title>
        <authorList>
            <person name="Jerlstrom-Hultqvist J."/>
            <person name="Cepicka I."/>
            <person name="Gallot-Lavallee L."/>
            <person name="Salas-Leiva D."/>
            <person name="Curtis B.A."/>
            <person name="Zahonova K."/>
            <person name="Pipaliya S."/>
            <person name="Dacks J."/>
            <person name="Roger A.J."/>
        </authorList>
    </citation>
    <scope>NUCLEOTIDE SEQUENCE</scope>
    <source>
        <strain evidence="3">BMAN</strain>
    </source>
</reference>
<dbReference type="PROSITE" id="PS51419">
    <property type="entry name" value="RAB"/>
    <property type="match status" value="1"/>
</dbReference>
<name>A0A9Q0LPZ5_ANAIG</name>
<evidence type="ECO:0000313" key="3">
    <source>
        <dbReference type="EMBL" id="KAJ5076555.1"/>
    </source>
</evidence>
<evidence type="ECO:0000256" key="2">
    <source>
        <dbReference type="ARBA" id="ARBA00023134"/>
    </source>
</evidence>
<evidence type="ECO:0000313" key="4">
    <source>
        <dbReference type="Proteomes" id="UP001149090"/>
    </source>
</evidence>
<dbReference type="InterPro" id="IPR005225">
    <property type="entry name" value="Small_GTP-bd"/>
</dbReference>
<dbReference type="Proteomes" id="UP001149090">
    <property type="component" value="Unassembled WGS sequence"/>
</dbReference>
<dbReference type="InterPro" id="IPR027417">
    <property type="entry name" value="P-loop_NTPase"/>
</dbReference>
<dbReference type="FunFam" id="3.40.50.300:FF:001329">
    <property type="entry name" value="Small GTP-binding protein, putative"/>
    <property type="match status" value="1"/>
</dbReference>
<dbReference type="GO" id="GO:0005525">
    <property type="term" value="F:GTP binding"/>
    <property type="evidence" value="ECO:0007669"/>
    <property type="project" value="UniProtKB-KW"/>
</dbReference>
<dbReference type="SMART" id="SM00174">
    <property type="entry name" value="RHO"/>
    <property type="match status" value="1"/>
</dbReference>
<dbReference type="Gene3D" id="3.40.50.300">
    <property type="entry name" value="P-loop containing nucleotide triphosphate hydrolases"/>
    <property type="match status" value="1"/>
</dbReference>
<dbReference type="PROSITE" id="PS51421">
    <property type="entry name" value="RAS"/>
    <property type="match status" value="1"/>
</dbReference>
<dbReference type="SUPFAM" id="SSF52540">
    <property type="entry name" value="P-loop containing nucleoside triphosphate hydrolases"/>
    <property type="match status" value="1"/>
</dbReference>
<dbReference type="OMA" id="ECKIRIW"/>
<keyword evidence="2" id="KW-0342">GTP-binding</keyword>
<dbReference type="PANTHER" id="PTHR47977">
    <property type="entry name" value="RAS-RELATED PROTEIN RAB"/>
    <property type="match status" value="1"/>
</dbReference>
<dbReference type="SMART" id="SM00175">
    <property type="entry name" value="RAB"/>
    <property type="match status" value="1"/>
</dbReference>
<dbReference type="CDD" id="cd00154">
    <property type="entry name" value="Rab"/>
    <property type="match status" value="1"/>
</dbReference>
<evidence type="ECO:0000256" key="1">
    <source>
        <dbReference type="ARBA" id="ARBA00022741"/>
    </source>
</evidence>
<protein>
    <submittedName>
        <fullName evidence="3">Ras-related protein rab-35</fullName>
    </submittedName>
</protein>
<dbReference type="SMART" id="SM00173">
    <property type="entry name" value="RAS"/>
    <property type="match status" value="1"/>
</dbReference>
<sequence length="208" mass="23614">MSFDRLIKLSLLGSAFVGKSSLITKFVDNTFIMSTTTTIGVDFRAKDVDVDGKIIRLEIWDTAGQETFRSGLGNAIFHEKEGFILVFDLTEEDTLKEINNFLVLINQNCPPNVLIVLVGNKCDLENQFENLEEKIKEILPNNEFKLFKTSAKDGTNVNELFEYIAKTLKENQPKSKNEYLLKNEKNLARNGFVNILEPVPKIKKSKCC</sequence>
<dbReference type="EMBL" id="JAPDFW010000060">
    <property type="protein sequence ID" value="KAJ5076555.1"/>
    <property type="molecule type" value="Genomic_DNA"/>
</dbReference>
<dbReference type="Pfam" id="PF00071">
    <property type="entry name" value="Ras"/>
    <property type="match status" value="1"/>
</dbReference>
<keyword evidence="1" id="KW-0547">Nucleotide-binding</keyword>
<dbReference type="PRINTS" id="PR00449">
    <property type="entry name" value="RASTRNSFRMNG"/>
</dbReference>
<dbReference type="AlphaFoldDB" id="A0A9Q0LPZ5"/>
<dbReference type="GO" id="GO:0003924">
    <property type="term" value="F:GTPase activity"/>
    <property type="evidence" value="ECO:0007669"/>
    <property type="project" value="InterPro"/>
</dbReference>
<dbReference type="OrthoDB" id="26525at2759"/>
<gene>
    <name evidence="3" type="ORF">M0811_06135</name>
</gene>
<comment type="caution">
    <text evidence="3">The sequence shown here is derived from an EMBL/GenBank/DDBJ whole genome shotgun (WGS) entry which is preliminary data.</text>
</comment>